<accession>A0A7W9SUY3</accession>
<gene>
    <name evidence="1" type="ORF">HNQ39_005136</name>
</gene>
<dbReference type="AlphaFoldDB" id="A0A7W9SUY3"/>
<dbReference type="EMBL" id="JACHGW010000006">
    <property type="protein sequence ID" value="MBB6053302.1"/>
    <property type="molecule type" value="Genomic_DNA"/>
</dbReference>
<comment type="caution">
    <text evidence="1">The sequence shown here is derived from an EMBL/GenBank/DDBJ whole genome shotgun (WGS) entry which is preliminary data.</text>
</comment>
<reference evidence="1 2" key="1">
    <citation type="submission" date="2020-08" db="EMBL/GenBank/DDBJ databases">
        <title>Genomic Encyclopedia of Type Strains, Phase IV (KMG-IV): sequencing the most valuable type-strain genomes for metagenomic binning, comparative biology and taxonomic classification.</title>
        <authorList>
            <person name="Goeker M."/>
        </authorList>
    </citation>
    <scope>NUCLEOTIDE SEQUENCE [LARGE SCALE GENOMIC DNA]</scope>
    <source>
        <strain evidence="1 2">DSM 23562</strain>
    </source>
</reference>
<name>A0A7W9SUY3_ARMRO</name>
<evidence type="ECO:0000313" key="2">
    <source>
        <dbReference type="Proteomes" id="UP000520814"/>
    </source>
</evidence>
<organism evidence="1 2">
    <name type="scientific">Armatimonas rosea</name>
    <dbReference type="NCBI Taxonomy" id="685828"/>
    <lineage>
        <taxon>Bacteria</taxon>
        <taxon>Bacillati</taxon>
        <taxon>Armatimonadota</taxon>
        <taxon>Armatimonadia</taxon>
        <taxon>Armatimonadales</taxon>
        <taxon>Armatimonadaceae</taxon>
        <taxon>Armatimonas</taxon>
    </lineage>
</organism>
<dbReference type="RefSeq" id="WP_184203398.1">
    <property type="nucleotide sequence ID" value="NZ_JACHGW010000006.1"/>
</dbReference>
<dbReference type="Proteomes" id="UP000520814">
    <property type="component" value="Unassembled WGS sequence"/>
</dbReference>
<sequence>MFDIESEEDLLRKLFASKLRIARYRGEQPDLAELEAQVRASRASLLQTRLETWEPRFGSAQGTREALAYYTEGSGLVVQGFGK</sequence>
<evidence type="ECO:0000313" key="1">
    <source>
        <dbReference type="EMBL" id="MBB6053302.1"/>
    </source>
</evidence>
<proteinExistence type="predicted"/>
<protein>
    <submittedName>
        <fullName evidence="1">Uncharacterized protein</fullName>
    </submittedName>
</protein>
<keyword evidence="2" id="KW-1185">Reference proteome</keyword>